<feature type="domain" description="Piwi" evidence="4">
    <location>
        <begin position="709"/>
        <end position="1020"/>
    </location>
</feature>
<dbReference type="EMBL" id="JAVHJL010000008">
    <property type="protein sequence ID" value="KAK6499158.1"/>
    <property type="molecule type" value="Genomic_DNA"/>
</dbReference>
<protein>
    <submittedName>
        <fullName evidence="5">Uncharacterized protein</fullName>
    </submittedName>
</protein>
<dbReference type="PANTHER" id="PTHR22891">
    <property type="entry name" value="EUKARYOTIC TRANSLATION INITIATION FACTOR 2C"/>
    <property type="match status" value="1"/>
</dbReference>
<dbReference type="InterPro" id="IPR036397">
    <property type="entry name" value="RNaseH_sf"/>
</dbReference>
<dbReference type="SMART" id="SM00950">
    <property type="entry name" value="Piwi"/>
    <property type="match status" value="1"/>
</dbReference>
<dbReference type="InterPro" id="IPR001878">
    <property type="entry name" value="Znf_CCHC"/>
</dbReference>
<evidence type="ECO:0000313" key="5">
    <source>
        <dbReference type="EMBL" id="KAK6499158.1"/>
    </source>
</evidence>
<dbReference type="PROSITE" id="PS50822">
    <property type="entry name" value="PIWI"/>
    <property type="match status" value="1"/>
</dbReference>
<dbReference type="GO" id="GO:0008270">
    <property type="term" value="F:zinc ion binding"/>
    <property type="evidence" value="ECO:0007669"/>
    <property type="project" value="UniProtKB-KW"/>
</dbReference>
<sequence length="1069" mass="117438">MADSILSLLFGPDGLSPPEWLRLAFAGGSRSRPSCRICGSYGHRHKDCKSGTVIEGGVTSGLRSGHGKGSWDTGSRKPDGEHHGGRGYRGRGGGRGGNRWGYRPGGQSGGRPGQSGGGPRPQNRNDHNQNISEVADMMENLAICTETSGENAALSKRIIAFEGKEWPFPIRREYNSTGTPLPVITNYYELSIGLETKIARYDFEIDGRNRSKEMIDAFIRIAFPTDVEYLCPDYARYLYTPGDWAPQQQEYSYAPNASNELAGHKFTIKSKLTLNIDGYRDYIAASDALISSALPGSNESTENSVIPVEFQGVLMALNSIILRNPRLKNRDLIHAKGNTLYNPASKQNFRQNLSSVNGLDIGHAAYILTGLHASVRPGSQRCLVNASKATNIFYRNEKLVECFNLRPGAPGSINVLDGPLQARDITSCNQFLRGVLLRVDLPDGSSQFRVFSGVSDKNAHQATWGNNNAGTQVTYSTYSAQVGRPLRIPNMQLFSFRSQSGSTRSEFPIEWCTIAKGQRYKLRLNGAATVTMIQKSCVDPLVYMANLGEEFSKVFRAEDETGNRTLNHYGLSVGDGLLKVDARKLEMPNVRLGNKITATIRPHDGSWSNRDVRFHRPVAIPSHIVLQILVDNSPQVGVQNGVSPSCRQAVTDLLGVCQQYGMNVTAGSLLGSMTLHLQLSDPSGAHDSIISFFRDKIAKLKTQHGGVPLVFCYLPSNDPRYYNAVKRGGDVFAGVLTVCMDGSKLEAQSNKRAYNLTLALKVNLKCGGINHTTEEDSKLLNIFPELKQNGVMLLGADVSHSGKRDLPSIAAVVGSYEPSHSRLNAEISLQTNKEMIERMGESVETHLKYFHTKNNRLPSSIVMFRDGVSESQYRQVLEKEVVAIDNAINQICYQLKVGDDKRPKLTVLVVGKRHHTRFFPIPSRVQGLDDKTPPGLVVDRAVTAIYEKDFFLQAHGAIKGTPRPAHYFVIRDDLKLGDAAIQQMAFVWSFSFGRSFRSISYAPPAYCADIACGRARAWFQHEVEKIRGQPVASGSGAGTDLATVADANLRTVSAAGTLHADLVDKMWYI</sequence>
<dbReference type="GO" id="GO:0003676">
    <property type="term" value="F:nucleic acid binding"/>
    <property type="evidence" value="ECO:0007669"/>
    <property type="project" value="InterPro"/>
</dbReference>
<accession>A0AAV9W1A2</accession>
<dbReference type="Gene3D" id="2.170.260.10">
    <property type="entry name" value="paz domain"/>
    <property type="match status" value="1"/>
</dbReference>
<dbReference type="InterPro" id="IPR036085">
    <property type="entry name" value="PAZ_dom_sf"/>
</dbReference>
<feature type="compositionally biased region" description="Basic and acidic residues" evidence="2">
    <location>
        <begin position="74"/>
        <end position="84"/>
    </location>
</feature>
<proteinExistence type="predicted"/>
<dbReference type="SUPFAM" id="SSF101690">
    <property type="entry name" value="PAZ domain"/>
    <property type="match status" value="1"/>
</dbReference>
<feature type="region of interest" description="Disordered" evidence="2">
    <location>
        <begin position="58"/>
        <end position="128"/>
    </location>
</feature>
<keyword evidence="6" id="KW-1185">Reference proteome</keyword>
<evidence type="ECO:0000259" key="3">
    <source>
        <dbReference type="PROSITE" id="PS50158"/>
    </source>
</evidence>
<evidence type="ECO:0000259" key="4">
    <source>
        <dbReference type="PROSITE" id="PS50822"/>
    </source>
</evidence>
<evidence type="ECO:0000256" key="1">
    <source>
        <dbReference type="PROSITE-ProRule" id="PRU00047"/>
    </source>
</evidence>
<dbReference type="Gene3D" id="3.40.50.2300">
    <property type="match status" value="1"/>
</dbReference>
<feature type="domain" description="CCHC-type" evidence="3">
    <location>
        <begin position="35"/>
        <end position="50"/>
    </location>
</feature>
<keyword evidence="1" id="KW-0863">Zinc-finger</keyword>
<dbReference type="PROSITE" id="PS50158">
    <property type="entry name" value="ZF_CCHC"/>
    <property type="match status" value="1"/>
</dbReference>
<dbReference type="SUPFAM" id="SSF53098">
    <property type="entry name" value="Ribonuclease H-like"/>
    <property type="match status" value="1"/>
</dbReference>
<dbReference type="AlphaFoldDB" id="A0AAV9W1A2"/>
<dbReference type="InterPro" id="IPR012337">
    <property type="entry name" value="RNaseH-like_sf"/>
</dbReference>
<comment type="caution">
    <text evidence="5">The sequence shown here is derived from an EMBL/GenBank/DDBJ whole genome shotgun (WGS) entry which is preliminary data.</text>
</comment>
<name>A0AAV9W1A2_9PEZI</name>
<keyword evidence="1" id="KW-0479">Metal-binding</keyword>
<dbReference type="Pfam" id="PF02171">
    <property type="entry name" value="Piwi"/>
    <property type="match status" value="1"/>
</dbReference>
<gene>
    <name evidence="5" type="ORF">TWF481_011729</name>
</gene>
<organism evidence="5 6">
    <name type="scientific">Arthrobotrys musiformis</name>
    <dbReference type="NCBI Taxonomy" id="47236"/>
    <lineage>
        <taxon>Eukaryota</taxon>
        <taxon>Fungi</taxon>
        <taxon>Dikarya</taxon>
        <taxon>Ascomycota</taxon>
        <taxon>Pezizomycotina</taxon>
        <taxon>Orbiliomycetes</taxon>
        <taxon>Orbiliales</taxon>
        <taxon>Orbiliaceae</taxon>
        <taxon>Arthrobotrys</taxon>
    </lineage>
</organism>
<keyword evidence="1" id="KW-0862">Zinc</keyword>
<evidence type="ECO:0000313" key="6">
    <source>
        <dbReference type="Proteomes" id="UP001370758"/>
    </source>
</evidence>
<reference evidence="5 6" key="1">
    <citation type="submission" date="2023-08" db="EMBL/GenBank/DDBJ databases">
        <authorList>
            <person name="Palmer J.M."/>
        </authorList>
    </citation>
    <scope>NUCLEOTIDE SEQUENCE [LARGE SCALE GENOMIC DNA]</scope>
    <source>
        <strain evidence="5 6">TWF481</strain>
    </source>
</reference>
<dbReference type="Gene3D" id="3.30.420.10">
    <property type="entry name" value="Ribonuclease H-like superfamily/Ribonuclease H"/>
    <property type="match status" value="1"/>
</dbReference>
<evidence type="ECO:0000256" key="2">
    <source>
        <dbReference type="SAM" id="MobiDB-lite"/>
    </source>
</evidence>
<feature type="compositionally biased region" description="Gly residues" evidence="2">
    <location>
        <begin position="90"/>
        <end position="119"/>
    </location>
</feature>
<dbReference type="InterPro" id="IPR003165">
    <property type="entry name" value="Piwi"/>
</dbReference>
<dbReference type="Proteomes" id="UP001370758">
    <property type="component" value="Unassembled WGS sequence"/>
</dbReference>